<organism evidence="1">
    <name type="scientific">viral metagenome</name>
    <dbReference type="NCBI Taxonomy" id="1070528"/>
    <lineage>
        <taxon>unclassified sequences</taxon>
        <taxon>metagenomes</taxon>
        <taxon>organismal metagenomes</taxon>
    </lineage>
</organism>
<protein>
    <submittedName>
        <fullName evidence="1">Uncharacterized protein</fullName>
    </submittedName>
</protein>
<proteinExistence type="predicted"/>
<dbReference type="EMBL" id="MT144860">
    <property type="protein sequence ID" value="QJI00548.1"/>
    <property type="molecule type" value="Genomic_DNA"/>
</dbReference>
<reference evidence="1" key="1">
    <citation type="submission" date="2020-03" db="EMBL/GenBank/DDBJ databases">
        <title>The deep terrestrial virosphere.</title>
        <authorList>
            <person name="Holmfeldt K."/>
            <person name="Nilsson E."/>
            <person name="Simone D."/>
            <person name="Lopez-Fernandez M."/>
            <person name="Wu X."/>
            <person name="de Brujin I."/>
            <person name="Lundin D."/>
            <person name="Andersson A."/>
            <person name="Bertilsson S."/>
            <person name="Dopson M."/>
        </authorList>
    </citation>
    <scope>NUCLEOTIDE SEQUENCE</scope>
    <source>
        <strain evidence="1">TM448A01197</strain>
        <strain evidence="2">TM448B01993</strain>
    </source>
</reference>
<evidence type="ECO:0000313" key="2">
    <source>
        <dbReference type="EMBL" id="QJI00548.1"/>
    </source>
</evidence>
<accession>A0A6H1ZLZ0</accession>
<evidence type="ECO:0000313" key="1">
    <source>
        <dbReference type="EMBL" id="QJA48943.1"/>
    </source>
</evidence>
<dbReference type="EMBL" id="MT144110">
    <property type="protein sequence ID" value="QJA48943.1"/>
    <property type="molecule type" value="Genomic_DNA"/>
</dbReference>
<gene>
    <name evidence="1" type="ORF">TM448A01197_0010</name>
    <name evidence="2" type="ORF">TM448B01993_0002</name>
</gene>
<sequence length="83" mass="9697">MIAWPTDKRLILAFMMMARDENGKLALGYIEQEYNRLLKDGYKNLEKVSEYAGAVKTLEQILAIFNKSQEQWEKINDRDKGRG</sequence>
<dbReference type="AlphaFoldDB" id="A0A6H1ZLZ0"/>
<name>A0A6H1ZLZ0_9ZZZZ</name>